<keyword evidence="4" id="KW-1185">Reference proteome</keyword>
<dbReference type="EMBL" id="CAJRGZ010000019">
    <property type="protein sequence ID" value="CAG5165438.1"/>
    <property type="molecule type" value="Genomic_DNA"/>
</dbReference>
<keyword evidence="1" id="KW-1133">Transmembrane helix</keyword>
<feature type="transmembrane region" description="Helical" evidence="1">
    <location>
        <begin position="433"/>
        <end position="458"/>
    </location>
</feature>
<dbReference type="AlphaFoldDB" id="A0A8J2N107"/>
<reference evidence="3" key="1">
    <citation type="submission" date="2021-05" db="EMBL/GenBank/DDBJ databases">
        <authorList>
            <person name="Stam R."/>
        </authorList>
    </citation>
    <scope>NUCLEOTIDE SEQUENCE</scope>
    <source>
        <strain evidence="3">CS162</strain>
    </source>
</reference>
<evidence type="ECO:0000313" key="3">
    <source>
        <dbReference type="EMBL" id="CAG5165438.1"/>
    </source>
</evidence>
<gene>
    <name evidence="3" type="ORF">ALTATR162_LOCUS6793</name>
</gene>
<sequence length="686" mass="75179">MIFRIAPLAAAFAIIRYVAAEVAPEITTVVEGYNVIAKIPCIGCPFLHQDTSQGSDAPWAQRKDENALLLNISLPYDSAHLSINNAPLLADAKILPRIYINQVLLDTSDDDLSKLVASNQLDNLGGAYFGASYSYSLRHVKDSNALVFHFDVMELWTDLTSPALTIVMDREEQKMLEVVLLQRPLLSAGDPASSYEIIRASLLPRLESSKGTKGPRKTSMWFHDWDANGKKGTATHVVNSASSSFIDYISSGVWSLFVFILAVMALFVVVCLLIIFGCRWHKDDYERAQHGKRKSGSGKGAVLRIHPACTMAITNTTSTVQAIFSLHVVTAGSSIILLLAALALFGRQLVGGPGRPRTFMKFTRSTEKRHSSTGTHIFLITGLSTLMVAYATQSSIVALQSRLNSPFYITSAYAYPQYTAPFGNNDSIQYGKIISILSFLYQCAIIIMNACIVGAIWIHANHVQNNGTGIKEPGFLSWIWNGFWILAILALGFASWAVGLTRRGSGNSALAYPSLVSDDFMVRTLYVTYVAVVIAASTSATLEAVLCWIGIKKNGVTGNRSKSALTRFVMLVTPLVWARNAFSIAQVVLIYRNVNRYSRTTNQALAFLFIIFGELCDLGILALVLLGAWSFGRKGEQRPEVVKDGRYSESMRDSAYVDNRGTTYLDGPAGTSFEEGRGSTYVPRVN</sequence>
<feature type="transmembrane region" description="Helical" evidence="1">
    <location>
        <begin position="330"/>
        <end position="350"/>
    </location>
</feature>
<feature type="transmembrane region" description="Helical" evidence="1">
    <location>
        <begin position="604"/>
        <end position="629"/>
    </location>
</feature>
<name>A0A8J2N107_9PLEO</name>
<dbReference type="OrthoDB" id="3640947at2759"/>
<dbReference type="GeneID" id="67018721"/>
<evidence type="ECO:0000313" key="4">
    <source>
        <dbReference type="Proteomes" id="UP000676310"/>
    </source>
</evidence>
<evidence type="ECO:0000256" key="1">
    <source>
        <dbReference type="SAM" id="Phobius"/>
    </source>
</evidence>
<protein>
    <submittedName>
        <fullName evidence="3">Uncharacterized protein</fullName>
    </submittedName>
</protein>
<comment type="caution">
    <text evidence="3">The sequence shown here is derived from an EMBL/GenBank/DDBJ whole genome shotgun (WGS) entry which is preliminary data.</text>
</comment>
<evidence type="ECO:0000256" key="2">
    <source>
        <dbReference type="SAM" id="SignalP"/>
    </source>
</evidence>
<feature type="signal peptide" evidence="2">
    <location>
        <begin position="1"/>
        <end position="20"/>
    </location>
</feature>
<feature type="transmembrane region" description="Helical" evidence="1">
    <location>
        <begin position="371"/>
        <end position="391"/>
    </location>
</feature>
<proteinExistence type="predicted"/>
<dbReference type="RefSeq" id="XP_043170350.1">
    <property type="nucleotide sequence ID" value="XM_043314415.1"/>
</dbReference>
<keyword evidence="2" id="KW-0732">Signal</keyword>
<feature type="transmembrane region" description="Helical" evidence="1">
    <location>
        <begin position="253"/>
        <end position="280"/>
    </location>
</feature>
<feature type="transmembrane region" description="Helical" evidence="1">
    <location>
        <begin position="478"/>
        <end position="498"/>
    </location>
</feature>
<dbReference type="Proteomes" id="UP000676310">
    <property type="component" value="Unassembled WGS sequence"/>
</dbReference>
<keyword evidence="1" id="KW-0472">Membrane</keyword>
<feature type="transmembrane region" description="Helical" evidence="1">
    <location>
        <begin position="568"/>
        <end position="592"/>
    </location>
</feature>
<feature type="transmembrane region" description="Helical" evidence="1">
    <location>
        <begin position="526"/>
        <end position="548"/>
    </location>
</feature>
<feature type="chain" id="PRO_5035312886" evidence="2">
    <location>
        <begin position="21"/>
        <end position="686"/>
    </location>
</feature>
<accession>A0A8J2N107</accession>
<organism evidence="3 4">
    <name type="scientific">Alternaria atra</name>
    <dbReference type="NCBI Taxonomy" id="119953"/>
    <lineage>
        <taxon>Eukaryota</taxon>
        <taxon>Fungi</taxon>
        <taxon>Dikarya</taxon>
        <taxon>Ascomycota</taxon>
        <taxon>Pezizomycotina</taxon>
        <taxon>Dothideomycetes</taxon>
        <taxon>Pleosporomycetidae</taxon>
        <taxon>Pleosporales</taxon>
        <taxon>Pleosporineae</taxon>
        <taxon>Pleosporaceae</taxon>
        <taxon>Alternaria</taxon>
        <taxon>Alternaria sect. Ulocladioides</taxon>
    </lineage>
</organism>
<keyword evidence="1" id="KW-0812">Transmembrane</keyword>